<dbReference type="InterPro" id="IPR023799">
    <property type="entry name" value="RbfA_dom_sf"/>
</dbReference>
<feature type="signal peptide" evidence="2">
    <location>
        <begin position="1"/>
        <end position="16"/>
    </location>
</feature>
<dbReference type="EMBL" id="CAKKNE010000001">
    <property type="protein sequence ID" value="CAH0365190.1"/>
    <property type="molecule type" value="Genomic_DNA"/>
</dbReference>
<feature type="region of interest" description="Disordered" evidence="1">
    <location>
        <begin position="25"/>
        <end position="53"/>
    </location>
</feature>
<dbReference type="GO" id="GO:0006364">
    <property type="term" value="P:rRNA processing"/>
    <property type="evidence" value="ECO:0007669"/>
    <property type="project" value="InterPro"/>
</dbReference>
<dbReference type="PANTHER" id="PTHR33515:SF1">
    <property type="entry name" value="RIBOSOME-BINDING FACTOR A, CHLOROPLASTIC-RELATED"/>
    <property type="match status" value="1"/>
</dbReference>
<evidence type="ECO:0000313" key="3">
    <source>
        <dbReference type="EMBL" id="CAE0702076.1"/>
    </source>
</evidence>
<sequence>MMRRCLLVVAALAVAAFQHPSCSSCSRLPARLPPRPAAGNRRAETGEATRRQARVAQQVRSELAILIRDGATRVKSTARVDPAVLRATSVVDVTVSPDLRAATATVTTRGDAAQKREAFSWLVANAKGFRYALAQRLRHSKRVPEVTFRKADVGGAVALMRLIDEANEGLDDDVIEGGLDFGLDLDEYDDED</sequence>
<evidence type="ECO:0000313" key="5">
    <source>
        <dbReference type="Proteomes" id="UP000789595"/>
    </source>
</evidence>
<keyword evidence="5" id="KW-1185">Reference proteome</keyword>
<dbReference type="Gene3D" id="3.30.300.20">
    <property type="match status" value="1"/>
</dbReference>
<dbReference type="EMBL" id="HBIW01020364">
    <property type="protein sequence ID" value="CAE0702076.1"/>
    <property type="molecule type" value="Transcribed_RNA"/>
</dbReference>
<evidence type="ECO:0000256" key="2">
    <source>
        <dbReference type="SAM" id="SignalP"/>
    </source>
</evidence>
<dbReference type="GO" id="GO:0005829">
    <property type="term" value="C:cytosol"/>
    <property type="evidence" value="ECO:0007669"/>
    <property type="project" value="TreeGrafter"/>
</dbReference>
<reference evidence="3" key="1">
    <citation type="submission" date="2021-01" db="EMBL/GenBank/DDBJ databases">
        <authorList>
            <person name="Corre E."/>
            <person name="Pelletier E."/>
            <person name="Niang G."/>
            <person name="Scheremetjew M."/>
            <person name="Finn R."/>
            <person name="Kale V."/>
            <person name="Holt S."/>
            <person name="Cochrane G."/>
            <person name="Meng A."/>
            <person name="Brown T."/>
            <person name="Cohen L."/>
        </authorList>
    </citation>
    <scope>NUCLEOTIDE SEQUENCE</scope>
    <source>
        <strain evidence="3">CCMP1756</strain>
    </source>
</reference>
<dbReference type="Proteomes" id="UP000789595">
    <property type="component" value="Unassembled WGS sequence"/>
</dbReference>
<accession>A0A7S4A318</accession>
<keyword evidence="2" id="KW-0732">Signal</keyword>
<dbReference type="InterPro" id="IPR015946">
    <property type="entry name" value="KH_dom-like_a/b"/>
</dbReference>
<dbReference type="GO" id="GO:0043024">
    <property type="term" value="F:ribosomal small subunit binding"/>
    <property type="evidence" value="ECO:0007669"/>
    <property type="project" value="TreeGrafter"/>
</dbReference>
<reference evidence="4" key="2">
    <citation type="submission" date="2021-11" db="EMBL/GenBank/DDBJ databases">
        <authorList>
            <consortium name="Genoscope - CEA"/>
            <person name="William W."/>
        </authorList>
    </citation>
    <scope>NUCLEOTIDE SEQUENCE</scope>
</reference>
<proteinExistence type="predicted"/>
<organism evidence="3">
    <name type="scientific">Pelagomonas calceolata</name>
    <dbReference type="NCBI Taxonomy" id="35677"/>
    <lineage>
        <taxon>Eukaryota</taxon>
        <taxon>Sar</taxon>
        <taxon>Stramenopiles</taxon>
        <taxon>Ochrophyta</taxon>
        <taxon>Pelagophyceae</taxon>
        <taxon>Pelagomonadales</taxon>
        <taxon>Pelagomonadaceae</taxon>
        <taxon>Pelagomonas</taxon>
    </lineage>
</organism>
<evidence type="ECO:0000313" key="4">
    <source>
        <dbReference type="EMBL" id="CAH0365190.1"/>
    </source>
</evidence>
<evidence type="ECO:0000256" key="1">
    <source>
        <dbReference type="SAM" id="MobiDB-lite"/>
    </source>
</evidence>
<feature type="chain" id="PRO_5036212341" description="Ribosome-binding factor A" evidence="2">
    <location>
        <begin position="17"/>
        <end position="192"/>
    </location>
</feature>
<protein>
    <recommendedName>
        <fullName evidence="6">Ribosome-binding factor A</fullName>
    </recommendedName>
</protein>
<gene>
    <name evidence="3" type="ORF">PCAL00307_LOCUS17521</name>
    <name evidence="4" type="ORF">PECAL_1P16160</name>
</gene>
<dbReference type="Pfam" id="PF02033">
    <property type="entry name" value="RBFA"/>
    <property type="match status" value="1"/>
</dbReference>
<feature type="compositionally biased region" description="Basic and acidic residues" evidence="1">
    <location>
        <begin position="41"/>
        <end position="50"/>
    </location>
</feature>
<dbReference type="InterPro" id="IPR000238">
    <property type="entry name" value="RbfA"/>
</dbReference>
<dbReference type="OrthoDB" id="42420at2759"/>
<dbReference type="SUPFAM" id="SSF89919">
    <property type="entry name" value="Ribosome-binding factor A, RbfA"/>
    <property type="match status" value="1"/>
</dbReference>
<evidence type="ECO:0008006" key="6">
    <source>
        <dbReference type="Google" id="ProtNLM"/>
    </source>
</evidence>
<dbReference type="AlphaFoldDB" id="A0A7S4A318"/>
<name>A0A7S4A318_9STRA</name>
<dbReference type="PANTHER" id="PTHR33515">
    <property type="entry name" value="RIBOSOME-BINDING FACTOR A, CHLOROPLASTIC-RELATED"/>
    <property type="match status" value="1"/>
</dbReference>